<evidence type="ECO:0000313" key="2">
    <source>
        <dbReference type="EMBL" id="KAJ8430858.1"/>
    </source>
</evidence>
<protein>
    <recommendedName>
        <fullName evidence="1">DUF8040 domain-containing protein</fullName>
    </recommendedName>
</protein>
<sequence>MTALLRSHNNRDTDNEIRVFEIPRQPYVNRDINRENYISSILYCGDTDCLNQIRIRLGPFSKLCEMLERRALLVNTMHMSRREQGLMFLRLLCHNVWFRAIGGTSGYDIKEVQSQMWDENMRKICMSLDVYSTYIKANPTHEKHLNKKIDMYDKITIVVRKDVARGSGAKLFDDVEIQ</sequence>
<evidence type="ECO:0000313" key="3">
    <source>
        <dbReference type="Proteomes" id="UP001153076"/>
    </source>
</evidence>
<organism evidence="2 3">
    <name type="scientific">Carnegiea gigantea</name>
    <dbReference type="NCBI Taxonomy" id="171969"/>
    <lineage>
        <taxon>Eukaryota</taxon>
        <taxon>Viridiplantae</taxon>
        <taxon>Streptophyta</taxon>
        <taxon>Embryophyta</taxon>
        <taxon>Tracheophyta</taxon>
        <taxon>Spermatophyta</taxon>
        <taxon>Magnoliopsida</taxon>
        <taxon>eudicotyledons</taxon>
        <taxon>Gunneridae</taxon>
        <taxon>Pentapetalae</taxon>
        <taxon>Caryophyllales</taxon>
        <taxon>Cactineae</taxon>
        <taxon>Cactaceae</taxon>
        <taxon>Cactoideae</taxon>
        <taxon>Echinocereeae</taxon>
        <taxon>Carnegiea</taxon>
    </lineage>
</organism>
<keyword evidence="3" id="KW-1185">Reference proteome</keyword>
<dbReference type="OrthoDB" id="683945at2759"/>
<dbReference type="Proteomes" id="UP001153076">
    <property type="component" value="Unassembled WGS sequence"/>
</dbReference>
<proteinExistence type="predicted"/>
<dbReference type="InterPro" id="IPR058353">
    <property type="entry name" value="DUF8040"/>
</dbReference>
<comment type="caution">
    <text evidence="2">The sequence shown here is derived from an EMBL/GenBank/DDBJ whole genome shotgun (WGS) entry which is preliminary data.</text>
</comment>
<dbReference type="Pfam" id="PF26138">
    <property type="entry name" value="DUF8040"/>
    <property type="match status" value="1"/>
</dbReference>
<accession>A0A9Q1Q6K6</accession>
<dbReference type="AlphaFoldDB" id="A0A9Q1Q6K6"/>
<reference evidence="2" key="1">
    <citation type="submission" date="2022-04" db="EMBL/GenBank/DDBJ databases">
        <title>Carnegiea gigantea Genome sequencing and assembly v2.</title>
        <authorList>
            <person name="Copetti D."/>
            <person name="Sanderson M.J."/>
            <person name="Burquez A."/>
            <person name="Wojciechowski M.F."/>
        </authorList>
    </citation>
    <scope>NUCLEOTIDE SEQUENCE</scope>
    <source>
        <strain evidence="2">SGP5-SGP5p</strain>
        <tissue evidence="2">Aerial part</tissue>
    </source>
</reference>
<dbReference type="EMBL" id="JAKOGI010000748">
    <property type="protein sequence ID" value="KAJ8430858.1"/>
    <property type="molecule type" value="Genomic_DNA"/>
</dbReference>
<gene>
    <name evidence="2" type="ORF">Cgig2_015518</name>
</gene>
<feature type="domain" description="DUF8040" evidence="1">
    <location>
        <begin position="33"/>
        <end position="101"/>
    </location>
</feature>
<evidence type="ECO:0000259" key="1">
    <source>
        <dbReference type="Pfam" id="PF26138"/>
    </source>
</evidence>
<name>A0A9Q1Q6K6_9CARY</name>